<organism evidence="1 2">
    <name type="scientific">Thiothrix nivea (strain ATCC 35100 / DSM 5205 / JP2)</name>
    <dbReference type="NCBI Taxonomy" id="870187"/>
    <lineage>
        <taxon>Bacteria</taxon>
        <taxon>Pseudomonadati</taxon>
        <taxon>Pseudomonadota</taxon>
        <taxon>Gammaproteobacteria</taxon>
        <taxon>Thiotrichales</taxon>
        <taxon>Thiotrichaceae</taxon>
        <taxon>Thiothrix</taxon>
    </lineage>
</organism>
<protein>
    <submittedName>
        <fullName evidence="1">Uncharacterized protein</fullName>
    </submittedName>
</protein>
<evidence type="ECO:0000313" key="1">
    <source>
        <dbReference type="EMBL" id="EIJ36227.1"/>
    </source>
</evidence>
<gene>
    <name evidence="1" type="ORF">Thini_3724</name>
</gene>
<dbReference type="RefSeq" id="WP_002710108.1">
    <property type="nucleotide sequence ID" value="NZ_JH651384.1"/>
</dbReference>
<evidence type="ECO:0000313" key="2">
    <source>
        <dbReference type="Proteomes" id="UP000005317"/>
    </source>
</evidence>
<sequence length="84" mass="9585">MMANYAKYQQMLKADVHGGGQVAPHFVSFGSRVTGHSKEVSSEEWREAFEERAAIMEYSGGLPKHEAERQARVICLAEFRNRKR</sequence>
<dbReference type="EMBL" id="JH651384">
    <property type="protein sequence ID" value="EIJ36227.1"/>
    <property type="molecule type" value="Genomic_DNA"/>
</dbReference>
<name>A0A656HIF0_THINJ</name>
<dbReference type="Proteomes" id="UP000005317">
    <property type="component" value="Unassembled WGS sequence"/>
</dbReference>
<reference evidence="2" key="1">
    <citation type="journal article" date="2011" name="Stand. Genomic Sci.">
        <title>Genome sequence of the filamentous, gliding Thiothrix nivea neotype strain (JP2(T)).</title>
        <authorList>
            <person name="Lapidus A."/>
            <person name="Nolan M."/>
            <person name="Lucas S."/>
            <person name="Glavina Del Rio T."/>
            <person name="Tice H."/>
            <person name="Cheng J.F."/>
            <person name="Tapia R."/>
            <person name="Han C."/>
            <person name="Goodwin L."/>
            <person name="Pitluck S."/>
            <person name="Liolios K."/>
            <person name="Pagani I."/>
            <person name="Ivanova N."/>
            <person name="Huntemann M."/>
            <person name="Mavromatis K."/>
            <person name="Mikhailova N."/>
            <person name="Pati A."/>
            <person name="Chen A."/>
            <person name="Palaniappan K."/>
            <person name="Land M."/>
            <person name="Brambilla E.M."/>
            <person name="Rohde M."/>
            <person name="Abt B."/>
            <person name="Verbarg S."/>
            <person name="Goker M."/>
            <person name="Bristow J."/>
            <person name="Eisen J.A."/>
            <person name="Markowitz V."/>
            <person name="Hugenholtz P."/>
            <person name="Kyrpides N.C."/>
            <person name="Klenk H.P."/>
            <person name="Woyke T."/>
        </authorList>
    </citation>
    <scope>NUCLEOTIDE SEQUENCE [LARGE SCALE GENOMIC DNA]</scope>
    <source>
        <strain evidence="2">ATCC 35100 / DSM 5205 / JP2</strain>
    </source>
</reference>
<accession>A0A656HIF0</accession>
<dbReference type="AlphaFoldDB" id="A0A656HIF0"/>
<keyword evidence="2" id="KW-1185">Reference proteome</keyword>
<proteinExistence type="predicted"/>